<proteinExistence type="predicted"/>
<gene>
    <name evidence="1" type="ORF">EVAR_83557_1</name>
</gene>
<dbReference type="Proteomes" id="UP000299102">
    <property type="component" value="Unassembled WGS sequence"/>
</dbReference>
<dbReference type="AlphaFoldDB" id="A0A4C1TAS8"/>
<accession>A0A4C1TAS8</accession>
<comment type="caution">
    <text evidence="1">The sequence shown here is derived from an EMBL/GenBank/DDBJ whole genome shotgun (WGS) entry which is preliminary data.</text>
</comment>
<name>A0A4C1TAS8_EUMVA</name>
<reference evidence="1 2" key="1">
    <citation type="journal article" date="2019" name="Commun. Biol.">
        <title>The bagworm genome reveals a unique fibroin gene that provides high tensile strength.</title>
        <authorList>
            <person name="Kono N."/>
            <person name="Nakamura H."/>
            <person name="Ohtoshi R."/>
            <person name="Tomita M."/>
            <person name="Numata K."/>
            <person name="Arakawa K."/>
        </authorList>
    </citation>
    <scope>NUCLEOTIDE SEQUENCE [LARGE SCALE GENOMIC DNA]</scope>
</reference>
<dbReference type="EMBL" id="BGZK01004920">
    <property type="protein sequence ID" value="GBP11613.1"/>
    <property type="molecule type" value="Genomic_DNA"/>
</dbReference>
<keyword evidence="2" id="KW-1185">Reference proteome</keyword>
<evidence type="ECO:0000313" key="2">
    <source>
        <dbReference type="Proteomes" id="UP000299102"/>
    </source>
</evidence>
<sequence length="89" mass="9495">MIMSAWYSSAHLPNSVVLPINPSALRSTPCFAFLNFAARADTSAHLEDGHYCGNVLTMADAAEPACRRGVGGFGGSRRVVSLAEFFPYA</sequence>
<evidence type="ECO:0000313" key="1">
    <source>
        <dbReference type="EMBL" id="GBP11613.1"/>
    </source>
</evidence>
<organism evidence="1 2">
    <name type="scientific">Eumeta variegata</name>
    <name type="common">Bagworm moth</name>
    <name type="synonym">Eumeta japonica</name>
    <dbReference type="NCBI Taxonomy" id="151549"/>
    <lineage>
        <taxon>Eukaryota</taxon>
        <taxon>Metazoa</taxon>
        <taxon>Ecdysozoa</taxon>
        <taxon>Arthropoda</taxon>
        <taxon>Hexapoda</taxon>
        <taxon>Insecta</taxon>
        <taxon>Pterygota</taxon>
        <taxon>Neoptera</taxon>
        <taxon>Endopterygota</taxon>
        <taxon>Lepidoptera</taxon>
        <taxon>Glossata</taxon>
        <taxon>Ditrysia</taxon>
        <taxon>Tineoidea</taxon>
        <taxon>Psychidae</taxon>
        <taxon>Oiketicinae</taxon>
        <taxon>Eumeta</taxon>
    </lineage>
</organism>
<protein>
    <submittedName>
        <fullName evidence="1">Uncharacterized protein</fullName>
    </submittedName>
</protein>